<evidence type="ECO:0000256" key="5">
    <source>
        <dbReference type="ARBA" id="ARBA00022737"/>
    </source>
</evidence>
<dbReference type="PANTHER" id="PTHR43829:SF9">
    <property type="entry name" value="AQUAPORIN-9"/>
    <property type="match status" value="1"/>
</dbReference>
<feature type="transmembrane region" description="Helical" evidence="11">
    <location>
        <begin position="190"/>
        <end position="214"/>
    </location>
</feature>
<evidence type="ECO:0000313" key="12">
    <source>
        <dbReference type="EMBL" id="KIJ62604.1"/>
    </source>
</evidence>
<accession>A0A0C9VA97</accession>
<dbReference type="GO" id="GO:0015254">
    <property type="term" value="F:glycerol channel activity"/>
    <property type="evidence" value="ECO:0007669"/>
    <property type="project" value="TreeGrafter"/>
</dbReference>
<feature type="transmembrane region" description="Helical" evidence="11">
    <location>
        <begin position="99"/>
        <end position="128"/>
    </location>
</feature>
<dbReference type="InterPro" id="IPR022357">
    <property type="entry name" value="MIP_CS"/>
</dbReference>
<evidence type="ECO:0000256" key="4">
    <source>
        <dbReference type="ARBA" id="ARBA00022692"/>
    </source>
</evidence>
<dbReference type="GO" id="GO:0015250">
    <property type="term" value="F:water channel activity"/>
    <property type="evidence" value="ECO:0007669"/>
    <property type="project" value="TreeGrafter"/>
</dbReference>
<dbReference type="EMBL" id="KN839854">
    <property type="protein sequence ID" value="KIJ62604.1"/>
    <property type="molecule type" value="Genomic_DNA"/>
</dbReference>
<keyword evidence="13" id="KW-1185">Reference proteome</keyword>
<dbReference type="InterPro" id="IPR000425">
    <property type="entry name" value="MIP"/>
</dbReference>
<dbReference type="Pfam" id="PF00230">
    <property type="entry name" value="MIP"/>
    <property type="match status" value="1"/>
</dbReference>
<feature type="region of interest" description="Disordered" evidence="10">
    <location>
        <begin position="1"/>
        <end position="23"/>
    </location>
</feature>
<sequence length="339" mass="36699">MSEIVEKPHARRSETSSTYTRQHEGTTVSHVDFADCDHCTRYPNRWSRIREYIREPAAEFVGAMIFIIIGCGGNCQVVLSSNPAVASSPKGDNLSLNIGWAIGLAMAVWTSAGISGGHINPAVTLALATVRNFPWKKVPFYILAQLLGGICGAGIVYANYYHAINLYEGGPGIRTISGTGDLFATYAADYMTSVSCFFSEFIGSAMLIIAILAVTDKRNVPTPPSLVPLAIFFIILGIGIALGMETGYAINPARDLGPRILTAMVGYGKAVFDFRNQYWIWCPVLGPILGMQAGALFYDTLIFTGSESIVNKPDTEAERKHLHACPQQRNKIPAGVDVV</sequence>
<dbReference type="OrthoDB" id="3222at2759"/>
<dbReference type="HOGENOM" id="CLU_020019_9_0_1"/>
<gene>
    <name evidence="12" type="ORF">HYDPIDRAFT_182658</name>
</gene>
<feature type="transmembrane region" description="Helical" evidence="11">
    <location>
        <begin position="140"/>
        <end position="160"/>
    </location>
</feature>
<dbReference type="GO" id="GO:0005886">
    <property type="term" value="C:plasma membrane"/>
    <property type="evidence" value="ECO:0007669"/>
    <property type="project" value="TreeGrafter"/>
</dbReference>
<evidence type="ECO:0000256" key="6">
    <source>
        <dbReference type="ARBA" id="ARBA00022989"/>
    </source>
</evidence>
<evidence type="ECO:0000256" key="9">
    <source>
        <dbReference type="RuleBase" id="RU000477"/>
    </source>
</evidence>
<comment type="catalytic activity">
    <reaction evidence="8">
        <text>H2O(in) = H2O(out)</text>
        <dbReference type="Rhea" id="RHEA:29667"/>
        <dbReference type="ChEBI" id="CHEBI:15377"/>
    </reaction>
</comment>
<evidence type="ECO:0008006" key="14">
    <source>
        <dbReference type="Google" id="ProtNLM"/>
    </source>
</evidence>
<evidence type="ECO:0000256" key="2">
    <source>
        <dbReference type="ARBA" id="ARBA00006175"/>
    </source>
</evidence>
<dbReference type="CDD" id="cd00333">
    <property type="entry name" value="MIP"/>
    <property type="match status" value="1"/>
</dbReference>
<dbReference type="NCBIfam" id="TIGR00861">
    <property type="entry name" value="MIP"/>
    <property type="match status" value="1"/>
</dbReference>
<dbReference type="InterPro" id="IPR023271">
    <property type="entry name" value="Aquaporin-like"/>
</dbReference>
<keyword evidence="4 9" id="KW-0812">Transmembrane</keyword>
<dbReference type="FunFam" id="1.20.1080.10:FF:000027">
    <property type="entry name" value="MIP aquaporin"/>
    <property type="match status" value="1"/>
</dbReference>
<evidence type="ECO:0000256" key="7">
    <source>
        <dbReference type="ARBA" id="ARBA00023136"/>
    </source>
</evidence>
<evidence type="ECO:0000256" key="11">
    <source>
        <dbReference type="SAM" id="Phobius"/>
    </source>
</evidence>
<keyword evidence="7 11" id="KW-0472">Membrane</keyword>
<keyword evidence="3 9" id="KW-0813">Transport</keyword>
<feature type="transmembrane region" description="Helical" evidence="11">
    <location>
        <begin position="226"/>
        <end position="244"/>
    </location>
</feature>
<dbReference type="PRINTS" id="PR00783">
    <property type="entry name" value="MINTRINSICP"/>
</dbReference>
<evidence type="ECO:0000256" key="3">
    <source>
        <dbReference type="ARBA" id="ARBA00022448"/>
    </source>
</evidence>
<dbReference type="AlphaFoldDB" id="A0A0C9VA97"/>
<feature type="transmembrane region" description="Helical" evidence="11">
    <location>
        <begin position="57"/>
        <end position="79"/>
    </location>
</feature>
<dbReference type="PANTHER" id="PTHR43829">
    <property type="entry name" value="AQUAPORIN OR AQUAGLYCEROPORIN RELATED"/>
    <property type="match status" value="1"/>
</dbReference>
<keyword evidence="5" id="KW-0677">Repeat</keyword>
<reference evidence="12 13" key="1">
    <citation type="submission" date="2014-04" db="EMBL/GenBank/DDBJ databases">
        <title>Evolutionary Origins and Diversification of the Mycorrhizal Mutualists.</title>
        <authorList>
            <consortium name="DOE Joint Genome Institute"/>
            <consortium name="Mycorrhizal Genomics Consortium"/>
            <person name="Kohler A."/>
            <person name="Kuo A."/>
            <person name="Nagy L.G."/>
            <person name="Floudas D."/>
            <person name="Copeland A."/>
            <person name="Barry K.W."/>
            <person name="Cichocki N."/>
            <person name="Veneault-Fourrey C."/>
            <person name="LaButti K."/>
            <person name="Lindquist E.A."/>
            <person name="Lipzen A."/>
            <person name="Lundell T."/>
            <person name="Morin E."/>
            <person name="Murat C."/>
            <person name="Riley R."/>
            <person name="Ohm R."/>
            <person name="Sun H."/>
            <person name="Tunlid A."/>
            <person name="Henrissat B."/>
            <person name="Grigoriev I.V."/>
            <person name="Hibbett D.S."/>
            <person name="Martin F."/>
        </authorList>
    </citation>
    <scope>NUCLEOTIDE SEQUENCE [LARGE SCALE GENOMIC DNA]</scope>
    <source>
        <strain evidence="12 13">MD-312</strain>
    </source>
</reference>
<dbReference type="SUPFAM" id="SSF81338">
    <property type="entry name" value="Aquaporin-like"/>
    <property type="match status" value="1"/>
</dbReference>
<feature type="compositionally biased region" description="Basic and acidic residues" evidence="10">
    <location>
        <begin position="1"/>
        <end position="14"/>
    </location>
</feature>
<dbReference type="Proteomes" id="UP000053820">
    <property type="component" value="Unassembled WGS sequence"/>
</dbReference>
<evidence type="ECO:0000313" key="13">
    <source>
        <dbReference type="Proteomes" id="UP000053820"/>
    </source>
</evidence>
<comment type="similarity">
    <text evidence="2 9">Belongs to the MIP/aquaporin (TC 1.A.8) family.</text>
</comment>
<dbReference type="InterPro" id="IPR050363">
    <property type="entry name" value="MIP/Aquaporin"/>
</dbReference>
<evidence type="ECO:0000256" key="1">
    <source>
        <dbReference type="ARBA" id="ARBA00004141"/>
    </source>
</evidence>
<organism evidence="12 13">
    <name type="scientific">Hydnomerulius pinastri MD-312</name>
    <dbReference type="NCBI Taxonomy" id="994086"/>
    <lineage>
        <taxon>Eukaryota</taxon>
        <taxon>Fungi</taxon>
        <taxon>Dikarya</taxon>
        <taxon>Basidiomycota</taxon>
        <taxon>Agaricomycotina</taxon>
        <taxon>Agaricomycetes</taxon>
        <taxon>Agaricomycetidae</taxon>
        <taxon>Boletales</taxon>
        <taxon>Boletales incertae sedis</taxon>
        <taxon>Leucogyrophana</taxon>
    </lineage>
</organism>
<evidence type="ECO:0000256" key="8">
    <source>
        <dbReference type="ARBA" id="ARBA00034651"/>
    </source>
</evidence>
<evidence type="ECO:0000256" key="10">
    <source>
        <dbReference type="SAM" id="MobiDB-lite"/>
    </source>
</evidence>
<keyword evidence="6 11" id="KW-1133">Transmembrane helix</keyword>
<name>A0A0C9VA97_9AGAM</name>
<comment type="subcellular location">
    <subcellularLocation>
        <location evidence="1">Membrane</location>
        <topology evidence="1">Multi-pass membrane protein</topology>
    </subcellularLocation>
</comment>
<protein>
    <recommendedName>
        <fullName evidence="14">Aquaporin</fullName>
    </recommendedName>
</protein>
<dbReference type="PROSITE" id="PS00221">
    <property type="entry name" value="MIP"/>
    <property type="match status" value="1"/>
</dbReference>
<proteinExistence type="inferred from homology"/>
<dbReference type="Gene3D" id="1.20.1080.10">
    <property type="entry name" value="Glycerol uptake facilitator protein"/>
    <property type="match status" value="1"/>
</dbReference>